<organism evidence="1 2">
    <name type="scientific">Oceanobacillus aidingensis</name>
    <dbReference type="NCBI Taxonomy" id="645964"/>
    <lineage>
        <taxon>Bacteria</taxon>
        <taxon>Bacillati</taxon>
        <taxon>Bacillota</taxon>
        <taxon>Bacilli</taxon>
        <taxon>Bacillales</taxon>
        <taxon>Bacillaceae</taxon>
        <taxon>Oceanobacillus</taxon>
    </lineage>
</organism>
<name>A0ABV9JVJ7_9BACI</name>
<dbReference type="RefSeq" id="WP_379542271.1">
    <property type="nucleotide sequence ID" value="NZ_JBHSFT010000008.1"/>
</dbReference>
<accession>A0ABV9JVJ7</accession>
<proteinExistence type="predicted"/>
<evidence type="ECO:0000313" key="1">
    <source>
        <dbReference type="EMBL" id="MFC4661742.1"/>
    </source>
</evidence>
<dbReference type="EMBL" id="JBHSFT010000008">
    <property type="protein sequence ID" value="MFC4661742.1"/>
    <property type="molecule type" value="Genomic_DNA"/>
</dbReference>
<reference evidence="2" key="1">
    <citation type="journal article" date="2019" name="Int. J. Syst. Evol. Microbiol.">
        <title>The Global Catalogue of Microorganisms (GCM) 10K type strain sequencing project: providing services to taxonomists for standard genome sequencing and annotation.</title>
        <authorList>
            <consortium name="The Broad Institute Genomics Platform"/>
            <consortium name="The Broad Institute Genome Sequencing Center for Infectious Disease"/>
            <person name="Wu L."/>
            <person name="Ma J."/>
        </authorList>
    </citation>
    <scope>NUCLEOTIDE SEQUENCE [LARGE SCALE GENOMIC DNA]</scope>
    <source>
        <strain evidence="2">CCUG 37257</strain>
    </source>
</reference>
<protein>
    <submittedName>
        <fullName evidence="1">Uncharacterized protein</fullName>
    </submittedName>
</protein>
<comment type="caution">
    <text evidence="1">The sequence shown here is derived from an EMBL/GenBank/DDBJ whole genome shotgun (WGS) entry which is preliminary data.</text>
</comment>
<evidence type="ECO:0000313" key="2">
    <source>
        <dbReference type="Proteomes" id="UP001595988"/>
    </source>
</evidence>
<keyword evidence="2" id="KW-1185">Reference proteome</keyword>
<sequence>MRFDKRVTFVSETDGYYDPEKGEWIPGENIERTLPCNVSKLGIDRTNQIFGQIDKVMSVIRLQQPYYKDFKHLYLDDDNEQTYQPKRQSNYRKGVIFVEGEV</sequence>
<dbReference type="Proteomes" id="UP001595988">
    <property type="component" value="Unassembled WGS sequence"/>
</dbReference>
<gene>
    <name evidence="1" type="ORF">ACFO3P_05870</name>
</gene>